<name>A0ABP0ZPK9_9ASCO</name>
<protein>
    <submittedName>
        <fullName evidence="1">Uncharacterized protein</fullName>
    </submittedName>
</protein>
<evidence type="ECO:0000313" key="2">
    <source>
        <dbReference type="Proteomes" id="UP001497383"/>
    </source>
</evidence>
<dbReference type="GeneID" id="92209499"/>
<sequence>MTKFAQSSLLRQISPPEIDKDDLRRKANLSNLIRELKHQIPHILETNLSRAIISRDIYLRICPSQVDESVLPKLHGTLAYYSACKAIQLFICSVMLSPRVKLHITNIRTTTTNNNNSSPDPQCMYPNSTKVYVRWNTCMPNCEHLGAIESTSHANLGSHKWSPEDTIKLMNAYKLNSLAGIVAKLTSSVMSLSKESEKLERVLSGLFIFELNEECDAIMVHTVENMDIIERFEPEGIDNGLRVC</sequence>
<proteinExistence type="predicted"/>
<reference evidence="1 2" key="1">
    <citation type="submission" date="2024-03" db="EMBL/GenBank/DDBJ databases">
        <authorList>
            <person name="Brejova B."/>
        </authorList>
    </citation>
    <scope>NUCLEOTIDE SEQUENCE [LARGE SCALE GENOMIC DNA]</scope>
    <source>
        <strain evidence="1 2">CBS 14171</strain>
    </source>
</reference>
<dbReference type="Proteomes" id="UP001497383">
    <property type="component" value="Chromosome 5"/>
</dbReference>
<gene>
    <name evidence="1" type="ORF">LODBEIA_P43030</name>
</gene>
<organism evidence="1 2">
    <name type="scientific">Lodderomyces beijingensis</name>
    <dbReference type="NCBI Taxonomy" id="1775926"/>
    <lineage>
        <taxon>Eukaryota</taxon>
        <taxon>Fungi</taxon>
        <taxon>Dikarya</taxon>
        <taxon>Ascomycota</taxon>
        <taxon>Saccharomycotina</taxon>
        <taxon>Pichiomycetes</taxon>
        <taxon>Debaryomycetaceae</taxon>
        <taxon>Candida/Lodderomyces clade</taxon>
        <taxon>Lodderomyces</taxon>
    </lineage>
</organism>
<dbReference type="InterPro" id="IPR031342">
    <property type="entry name" value="Mug163-like"/>
</dbReference>
<evidence type="ECO:0000313" key="1">
    <source>
        <dbReference type="EMBL" id="CAK9440203.1"/>
    </source>
</evidence>
<keyword evidence="2" id="KW-1185">Reference proteome</keyword>
<dbReference type="Pfam" id="PF17119">
    <property type="entry name" value="MMU163"/>
    <property type="match status" value="1"/>
</dbReference>
<dbReference type="RefSeq" id="XP_066831241.1">
    <property type="nucleotide sequence ID" value="XM_066974510.1"/>
</dbReference>
<dbReference type="EMBL" id="OZ022409">
    <property type="protein sequence ID" value="CAK9440203.1"/>
    <property type="molecule type" value="Genomic_DNA"/>
</dbReference>
<accession>A0ABP0ZPK9</accession>